<dbReference type="AlphaFoldDB" id="A0A0E9WAH4"/>
<proteinExistence type="predicted"/>
<accession>A0A0E9WAH4</accession>
<dbReference type="EMBL" id="GBXM01021235">
    <property type="protein sequence ID" value="JAH87342.1"/>
    <property type="molecule type" value="Transcribed_RNA"/>
</dbReference>
<evidence type="ECO:0000313" key="1">
    <source>
        <dbReference type="EMBL" id="JAH87342.1"/>
    </source>
</evidence>
<reference evidence="1" key="1">
    <citation type="submission" date="2014-11" db="EMBL/GenBank/DDBJ databases">
        <authorList>
            <person name="Amaro Gonzalez C."/>
        </authorList>
    </citation>
    <scope>NUCLEOTIDE SEQUENCE</scope>
</reference>
<organism evidence="1">
    <name type="scientific">Anguilla anguilla</name>
    <name type="common">European freshwater eel</name>
    <name type="synonym">Muraena anguilla</name>
    <dbReference type="NCBI Taxonomy" id="7936"/>
    <lineage>
        <taxon>Eukaryota</taxon>
        <taxon>Metazoa</taxon>
        <taxon>Chordata</taxon>
        <taxon>Craniata</taxon>
        <taxon>Vertebrata</taxon>
        <taxon>Euteleostomi</taxon>
        <taxon>Actinopterygii</taxon>
        <taxon>Neopterygii</taxon>
        <taxon>Teleostei</taxon>
        <taxon>Anguilliformes</taxon>
        <taxon>Anguillidae</taxon>
        <taxon>Anguilla</taxon>
    </lineage>
</organism>
<sequence>MLIGFIPTHYFKKKRRSKIFNRVLVPLG</sequence>
<name>A0A0E9WAH4_ANGAN</name>
<protein>
    <submittedName>
        <fullName evidence="1">Uncharacterized protein</fullName>
    </submittedName>
</protein>
<reference evidence="1" key="2">
    <citation type="journal article" date="2015" name="Fish Shellfish Immunol.">
        <title>Early steps in the European eel (Anguilla anguilla)-Vibrio vulnificus interaction in the gills: Role of the RtxA13 toxin.</title>
        <authorList>
            <person name="Callol A."/>
            <person name="Pajuelo D."/>
            <person name="Ebbesson L."/>
            <person name="Teles M."/>
            <person name="MacKenzie S."/>
            <person name="Amaro C."/>
        </authorList>
    </citation>
    <scope>NUCLEOTIDE SEQUENCE</scope>
</reference>